<evidence type="ECO:0000313" key="12">
    <source>
        <dbReference type="EMBL" id="TDR71604.1"/>
    </source>
</evidence>
<sequence>MVNLKQRLAFGPTLPVVLQTEAAECGLAALAMVAGYHGHRIDLLTLRRRFATSLKGMTLADLVRTAEHLGMAGRALRLELAELSQLQRPAILHWNLNHYVVLARVAEHGIVIHDPVAGRRHINWHEVSRHFTGIALELSPTAAFRKIEETQYLPWRHLLAGTTGWRQAVAQIFLLALMLELLALATPLFSQWLVDSVLLSADQDMLKVLVVGFLLVVMAQALVSAVRAWAVLQFSTLVGLQWTTRIFSHLLRLPLAWFEKRFIGDISSRFQGAATIQQTLSRYFIEALLDGLLVIGTLCVMLRYSTSLAMISCIGLATYGLLRWAWYGHLREVSEKLLVLEARQDGHLLETLRGIQAVKLFQRLGERRSAWLNLLIERTNTHVKSEKLAIAYHTSEMLLLGLQQAAVLWFGASLVLDQSFSVGMYLAFTTYSTQFATRMAGLIGKAVELKMLRLQVERLADIVLSEPDPPPRLGTVSPADSSIEFRHVSFRFAPNEPWLIRDLSFTIRDGESVALVGPSGCGKTTLLKMVLGIFQPIDGEILIGGVPLRALGHHGILERCACVMQNDQLFAGSILDNIAFFDPQPDLARVEACAQSAALHATIMALPMAYHTLVGDMGTTLSGGQKQRLLLARALYRQPHILLLDEATSHLDVDLERQINHAVALLNMTRVLIAHRPETIASAERAIHIGQAARFDI</sequence>
<evidence type="ECO:0000256" key="3">
    <source>
        <dbReference type="ARBA" id="ARBA00022692"/>
    </source>
</evidence>
<dbReference type="GO" id="GO:0008234">
    <property type="term" value="F:cysteine-type peptidase activity"/>
    <property type="evidence" value="ECO:0007669"/>
    <property type="project" value="InterPro"/>
</dbReference>
<feature type="domain" description="ABC transporter" evidence="9">
    <location>
        <begin position="483"/>
        <end position="697"/>
    </location>
</feature>
<dbReference type="PROSITE" id="PS50929">
    <property type="entry name" value="ABC_TM1F"/>
    <property type="match status" value="1"/>
</dbReference>
<keyword evidence="3 8" id="KW-0812">Transmembrane</keyword>
<dbReference type="PANTHER" id="PTHR24221">
    <property type="entry name" value="ATP-BINDING CASSETTE SUB-FAMILY B"/>
    <property type="match status" value="1"/>
</dbReference>
<proteinExistence type="predicted"/>
<keyword evidence="2" id="KW-1003">Cell membrane</keyword>
<dbReference type="CDD" id="cd02419">
    <property type="entry name" value="Peptidase_C39C"/>
    <property type="match status" value="1"/>
</dbReference>
<keyword evidence="5" id="KW-0067">ATP-binding</keyword>
<evidence type="ECO:0000259" key="10">
    <source>
        <dbReference type="PROSITE" id="PS50929"/>
    </source>
</evidence>
<dbReference type="Pfam" id="PF00664">
    <property type="entry name" value="ABC_membrane"/>
    <property type="match status" value="1"/>
</dbReference>
<dbReference type="Gene3D" id="1.20.1560.10">
    <property type="entry name" value="ABC transporter type 1, transmembrane domain"/>
    <property type="match status" value="1"/>
</dbReference>
<evidence type="ECO:0000256" key="8">
    <source>
        <dbReference type="SAM" id="Phobius"/>
    </source>
</evidence>
<comment type="caution">
    <text evidence="12">The sequence shown here is derived from an EMBL/GenBank/DDBJ whole genome shotgun (WGS) entry which is preliminary data.</text>
</comment>
<evidence type="ECO:0000256" key="2">
    <source>
        <dbReference type="ARBA" id="ARBA00022475"/>
    </source>
</evidence>
<evidence type="ECO:0000256" key="4">
    <source>
        <dbReference type="ARBA" id="ARBA00022741"/>
    </source>
</evidence>
<comment type="subcellular location">
    <subcellularLocation>
        <location evidence="1">Cell membrane</location>
        <topology evidence="1">Multi-pass membrane protein</topology>
    </subcellularLocation>
</comment>
<dbReference type="Proteomes" id="UP000295611">
    <property type="component" value="Unassembled WGS sequence"/>
</dbReference>
<feature type="transmembrane region" description="Helical" evidence="8">
    <location>
        <begin position="308"/>
        <end position="327"/>
    </location>
</feature>
<accession>A0A4R7AW67</accession>
<dbReference type="GO" id="GO:0140359">
    <property type="term" value="F:ABC-type transporter activity"/>
    <property type="evidence" value="ECO:0007669"/>
    <property type="project" value="InterPro"/>
</dbReference>
<dbReference type="InterPro" id="IPR011527">
    <property type="entry name" value="ABC1_TM_dom"/>
</dbReference>
<organism evidence="12 13">
    <name type="scientific">Paludibacterium purpuratum</name>
    <dbReference type="NCBI Taxonomy" id="1144873"/>
    <lineage>
        <taxon>Bacteria</taxon>
        <taxon>Pseudomonadati</taxon>
        <taxon>Pseudomonadota</taxon>
        <taxon>Betaproteobacteria</taxon>
        <taxon>Neisseriales</taxon>
        <taxon>Chromobacteriaceae</taxon>
        <taxon>Paludibacterium</taxon>
    </lineage>
</organism>
<evidence type="ECO:0000256" key="5">
    <source>
        <dbReference type="ARBA" id="ARBA00022840"/>
    </source>
</evidence>
<evidence type="ECO:0000256" key="1">
    <source>
        <dbReference type="ARBA" id="ARBA00004651"/>
    </source>
</evidence>
<dbReference type="InterPro" id="IPR027417">
    <property type="entry name" value="P-loop_NTPase"/>
</dbReference>
<dbReference type="InterPro" id="IPR017871">
    <property type="entry name" value="ABC_transporter-like_CS"/>
</dbReference>
<dbReference type="GO" id="GO:0016887">
    <property type="term" value="F:ATP hydrolysis activity"/>
    <property type="evidence" value="ECO:0007669"/>
    <property type="project" value="InterPro"/>
</dbReference>
<keyword evidence="6 8" id="KW-1133">Transmembrane helix</keyword>
<protein>
    <submittedName>
        <fullName evidence="12">Colicin V processing peptidase</fullName>
    </submittedName>
</protein>
<dbReference type="PANTHER" id="PTHR24221:SF606">
    <property type="entry name" value="COLICIN V SECRETION-PROCESSING ATP-BINDING PROTEIN"/>
    <property type="match status" value="1"/>
</dbReference>
<dbReference type="SMART" id="SM00382">
    <property type="entry name" value="AAA"/>
    <property type="match status" value="1"/>
</dbReference>
<evidence type="ECO:0000256" key="7">
    <source>
        <dbReference type="ARBA" id="ARBA00023136"/>
    </source>
</evidence>
<feature type="domain" description="Peptidase C39" evidence="11">
    <location>
        <begin position="19"/>
        <end position="138"/>
    </location>
</feature>
<name>A0A4R7AW67_9NEIS</name>
<dbReference type="SUPFAM" id="SSF90123">
    <property type="entry name" value="ABC transporter transmembrane region"/>
    <property type="match status" value="1"/>
</dbReference>
<dbReference type="OrthoDB" id="8554730at2"/>
<dbReference type="InterPro" id="IPR003593">
    <property type="entry name" value="AAA+_ATPase"/>
</dbReference>
<dbReference type="CDD" id="cd18567">
    <property type="entry name" value="ABC_6TM_CvaB_RaxB_like"/>
    <property type="match status" value="1"/>
</dbReference>
<keyword evidence="4" id="KW-0547">Nucleotide-binding</keyword>
<feature type="transmembrane region" description="Helical" evidence="8">
    <location>
        <begin position="172"/>
        <end position="194"/>
    </location>
</feature>
<dbReference type="Pfam" id="PF03412">
    <property type="entry name" value="Peptidase_C39"/>
    <property type="match status" value="1"/>
</dbReference>
<dbReference type="PROSITE" id="PS50893">
    <property type="entry name" value="ABC_TRANSPORTER_2"/>
    <property type="match status" value="1"/>
</dbReference>
<evidence type="ECO:0000259" key="9">
    <source>
        <dbReference type="PROSITE" id="PS50893"/>
    </source>
</evidence>
<evidence type="ECO:0000313" key="13">
    <source>
        <dbReference type="Proteomes" id="UP000295611"/>
    </source>
</evidence>
<dbReference type="InterPro" id="IPR003439">
    <property type="entry name" value="ABC_transporter-like_ATP-bd"/>
</dbReference>
<dbReference type="GO" id="GO:0034040">
    <property type="term" value="F:ATPase-coupled lipid transmembrane transporter activity"/>
    <property type="evidence" value="ECO:0007669"/>
    <property type="project" value="TreeGrafter"/>
</dbReference>
<evidence type="ECO:0000259" key="11">
    <source>
        <dbReference type="PROSITE" id="PS50990"/>
    </source>
</evidence>
<dbReference type="GO" id="GO:0006508">
    <property type="term" value="P:proteolysis"/>
    <property type="evidence" value="ECO:0007669"/>
    <property type="project" value="InterPro"/>
</dbReference>
<gene>
    <name evidence="12" type="ORF">DFP86_11815</name>
</gene>
<dbReference type="PROSITE" id="PS50990">
    <property type="entry name" value="PEPTIDASE_C39"/>
    <property type="match status" value="1"/>
</dbReference>
<feature type="transmembrane region" description="Helical" evidence="8">
    <location>
        <begin position="206"/>
        <end position="230"/>
    </location>
</feature>
<dbReference type="GO" id="GO:0005886">
    <property type="term" value="C:plasma membrane"/>
    <property type="evidence" value="ECO:0007669"/>
    <property type="project" value="UniProtKB-SubCell"/>
</dbReference>
<dbReference type="InterPro" id="IPR033838">
    <property type="entry name" value="CvaB_peptidase"/>
</dbReference>
<dbReference type="InterPro" id="IPR039421">
    <property type="entry name" value="Type_1_exporter"/>
</dbReference>
<dbReference type="Gene3D" id="3.90.70.10">
    <property type="entry name" value="Cysteine proteinases"/>
    <property type="match status" value="1"/>
</dbReference>
<dbReference type="PROSITE" id="PS00211">
    <property type="entry name" value="ABC_TRANSPORTER_1"/>
    <property type="match status" value="1"/>
</dbReference>
<reference evidence="12 13" key="1">
    <citation type="submission" date="2019-03" db="EMBL/GenBank/DDBJ databases">
        <title>Genomic Encyclopedia of Type Strains, Phase III (KMG-III): the genomes of soil and plant-associated and newly described type strains.</title>
        <authorList>
            <person name="Whitman W."/>
        </authorList>
    </citation>
    <scope>NUCLEOTIDE SEQUENCE [LARGE SCALE GENOMIC DNA]</scope>
    <source>
        <strain evidence="12 13">CECT 8976</strain>
    </source>
</reference>
<dbReference type="Gene3D" id="3.40.50.300">
    <property type="entry name" value="P-loop containing nucleotide triphosphate hydrolases"/>
    <property type="match status" value="1"/>
</dbReference>
<keyword evidence="13" id="KW-1185">Reference proteome</keyword>
<dbReference type="GO" id="GO:0005524">
    <property type="term" value="F:ATP binding"/>
    <property type="evidence" value="ECO:0007669"/>
    <property type="project" value="UniProtKB-KW"/>
</dbReference>
<feature type="domain" description="ABC transmembrane type-1" evidence="10">
    <location>
        <begin position="172"/>
        <end position="451"/>
    </location>
</feature>
<keyword evidence="7 8" id="KW-0472">Membrane</keyword>
<dbReference type="InterPro" id="IPR036640">
    <property type="entry name" value="ABC1_TM_sf"/>
</dbReference>
<dbReference type="EMBL" id="SNZP01000018">
    <property type="protein sequence ID" value="TDR71604.1"/>
    <property type="molecule type" value="Genomic_DNA"/>
</dbReference>
<dbReference type="Pfam" id="PF00005">
    <property type="entry name" value="ABC_tran"/>
    <property type="match status" value="1"/>
</dbReference>
<evidence type="ECO:0000256" key="6">
    <source>
        <dbReference type="ARBA" id="ARBA00022989"/>
    </source>
</evidence>
<dbReference type="RefSeq" id="WP_133683767.1">
    <property type="nucleotide sequence ID" value="NZ_SNZP01000018.1"/>
</dbReference>
<dbReference type="AlphaFoldDB" id="A0A4R7AW67"/>
<dbReference type="SUPFAM" id="SSF52540">
    <property type="entry name" value="P-loop containing nucleoside triphosphate hydrolases"/>
    <property type="match status" value="1"/>
</dbReference>
<dbReference type="InterPro" id="IPR005074">
    <property type="entry name" value="Peptidase_C39"/>
</dbReference>